<protein>
    <submittedName>
        <fullName evidence="1">Putative prophage encoded two-component system response regulator</fullName>
    </submittedName>
</protein>
<dbReference type="Proteomes" id="UP000278332">
    <property type="component" value="Unassembled WGS sequence"/>
</dbReference>
<dbReference type="InterPro" id="IPR011006">
    <property type="entry name" value="CheY-like_superfamily"/>
</dbReference>
<sequence>MNLTYKILWIDDAEDWIESIDRDVLDDYIKAEGFDPEFEIRTSPEDIELDVDGKSFDLMVIDYNITESGHKCGDDIIKSVRDNDCLTEVIFYSQNSSTILRQKAAEKEIDGVFYANRDQDSLLRKIQDVFDLTVRKVVDVNNMRGIVMAGVADLDHLLGDLIREIHTKLDAEGRITHRKKLLERMLPAARSLRRLMADEDHVSLQELQKAINVLKDLEPKSFDELVKYRGFDSHKRVEIATGLCKIYVNLEPHRVKIEEIKTVLKWRNALAHQRPHIENGVYIFEPDEGVPQNFDAAMTRELRKKIREHRAFLESVMEAVMNS</sequence>
<gene>
    <name evidence="1" type="ORF">ALP84_02293</name>
</gene>
<name>A0A3M4VHE1_PSECI</name>
<comment type="caution">
    <text evidence="1">The sequence shown here is derived from an EMBL/GenBank/DDBJ whole genome shotgun (WGS) entry which is preliminary data.</text>
</comment>
<organism evidence="1 2">
    <name type="scientific">Pseudomonas cichorii</name>
    <dbReference type="NCBI Taxonomy" id="36746"/>
    <lineage>
        <taxon>Bacteria</taxon>
        <taxon>Pseudomonadati</taxon>
        <taxon>Pseudomonadota</taxon>
        <taxon>Gammaproteobacteria</taxon>
        <taxon>Pseudomonadales</taxon>
        <taxon>Pseudomonadaceae</taxon>
        <taxon>Pseudomonas</taxon>
    </lineage>
</organism>
<evidence type="ECO:0000313" key="1">
    <source>
        <dbReference type="EMBL" id="RMR50412.1"/>
    </source>
</evidence>
<reference evidence="1 2" key="1">
    <citation type="submission" date="2018-08" db="EMBL/GenBank/DDBJ databases">
        <title>Recombination of ecologically and evolutionarily significant loci maintains genetic cohesion in the Pseudomonas syringae species complex.</title>
        <authorList>
            <person name="Dillon M."/>
            <person name="Thakur S."/>
            <person name="Almeida R.N.D."/>
            <person name="Weir B.S."/>
            <person name="Guttman D.S."/>
        </authorList>
    </citation>
    <scope>NUCLEOTIDE SEQUENCE [LARGE SCALE GENOMIC DNA]</scope>
    <source>
        <strain evidence="1 2">ICMP 6917</strain>
    </source>
</reference>
<evidence type="ECO:0000313" key="2">
    <source>
        <dbReference type="Proteomes" id="UP000278332"/>
    </source>
</evidence>
<dbReference type="RefSeq" id="WP_122321931.1">
    <property type="nucleotide sequence ID" value="NZ_RBRY01000177.1"/>
</dbReference>
<dbReference type="EMBL" id="RBRY01000177">
    <property type="protein sequence ID" value="RMR50412.1"/>
    <property type="molecule type" value="Genomic_DNA"/>
</dbReference>
<dbReference type="SUPFAM" id="SSF52172">
    <property type="entry name" value="CheY-like"/>
    <property type="match status" value="1"/>
</dbReference>
<accession>A0A3M4VHE1</accession>
<dbReference type="AlphaFoldDB" id="A0A3M4VHE1"/>
<dbReference type="Gene3D" id="3.40.50.2300">
    <property type="match status" value="1"/>
</dbReference>
<proteinExistence type="predicted"/>